<dbReference type="InterPro" id="IPR051370">
    <property type="entry name" value="PPIase_Pin1"/>
</dbReference>
<reference evidence="8" key="2">
    <citation type="submission" date="2013-05" db="EMBL/GenBank/DDBJ databases">
        <authorList>
            <person name="Carter J.-M."/>
            <person name="Baker S.C."/>
            <person name="Pink R."/>
            <person name="Carter D.R.F."/>
            <person name="Collins A."/>
            <person name="Tomlin J."/>
            <person name="Gibbs M."/>
            <person name="Breuker C.J."/>
        </authorList>
    </citation>
    <scope>NUCLEOTIDE SEQUENCE</scope>
    <source>
        <tissue evidence="8">Ovary</tissue>
    </source>
</reference>
<comment type="catalytic activity">
    <reaction evidence="1 5">
        <text>[protein]-peptidylproline (omega=180) = [protein]-peptidylproline (omega=0)</text>
        <dbReference type="Rhea" id="RHEA:16237"/>
        <dbReference type="Rhea" id="RHEA-COMP:10747"/>
        <dbReference type="Rhea" id="RHEA-COMP:10748"/>
        <dbReference type="ChEBI" id="CHEBI:83833"/>
        <dbReference type="ChEBI" id="CHEBI:83834"/>
        <dbReference type="EC" id="5.2.1.8"/>
    </reaction>
</comment>
<evidence type="ECO:0000256" key="5">
    <source>
        <dbReference type="RuleBase" id="RU363014"/>
    </source>
</evidence>
<dbReference type="InterPro" id="IPR046357">
    <property type="entry name" value="PPIase_dom_sf"/>
</dbReference>
<feature type="domain" description="WW" evidence="6">
    <location>
        <begin position="7"/>
        <end position="41"/>
    </location>
</feature>
<dbReference type="Gene3D" id="2.20.70.10">
    <property type="match status" value="1"/>
</dbReference>
<dbReference type="RefSeq" id="XP_039763387.1">
    <property type="nucleotide sequence ID" value="XM_039907453.1"/>
</dbReference>
<dbReference type="InterPro" id="IPR023058">
    <property type="entry name" value="PPIase_PpiC_CS"/>
</dbReference>
<dbReference type="CDD" id="cd00201">
    <property type="entry name" value="WW"/>
    <property type="match status" value="1"/>
</dbReference>
<dbReference type="GeneID" id="120636140"/>
<evidence type="ECO:0000256" key="4">
    <source>
        <dbReference type="PROSITE-ProRule" id="PRU00278"/>
    </source>
</evidence>
<dbReference type="InterPro" id="IPR036020">
    <property type="entry name" value="WW_dom_sf"/>
</dbReference>
<organism evidence="8">
    <name type="scientific">Pararge aegeria</name>
    <name type="common">speckled wood butterfly</name>
    <dbReference type="NCBI Taxonomy" id="116150"/>
    <lineage>
        <taxon>Eukaryota</taxon>
        <taxon>Metazoa</taxon>
        <taxon>Ecdysozoa</taxon>
        <taxon>Arthropoda</taxon>
        <taxon>Hexapoda</taxon>
        <taxon>Insecta</taxon>
        <taxon>Pterygota</taxon>
        <taxon>Neoptera</taxon>
        <taxon>Endopterygota</taxon>
        <taxon>Lepidoptera</taxon>
        <taxon>Glossata</taxon>
        <taxon>Ditrysia</taxon>
        <taxon>Papilionoidea</taxon>
        <taxon>Nymphalidae</taxon>
        <taxon>Satyrinae</taxon>
        <taxon>Satyrini</taxon>
        <taxon>Parargina</taxon>
        <taxon>Pararge</taxon>
    </lineage>
</organism>
<dbReference type="SUPFAM" id="SSF54534">
    <property type="entry name" value="FKBP-like"/>
    <property type="match status" value="1"/>
</dbReference>
<dbReference type="GO" id="GO:0005829">
    <property type="term" value="C:cytosol"/>
    <property type="evidence" value="ECO:0007669"/>
    <property type="project" value="TreeGrafter"/>
</dbReference>
<evidence type="ECO:0000259" key="7">
    <source>
        <dbReference type="PROSITE" id="PS50198"/>
    </source>
</evidence>
<dbReference type="InterPro" id="IPR000297">
    <property type="entry name" value="PPIase_PpiC"/>
</dbReference>
<protein>
    <recommendedName>
        <fullName evidence="5">Peptidyl-prolyl cis-trans isomerase</fullName>
        <ecNumber evidence="5">5.2.1.8</ecNumber>
    </recommendedName>
</protein>
<evidence type="ECO:0000256" key="3">
    <source>
        <dbReference type="ARBA" id="ARBA00023235"/>
    </source>
</evidence>
<dbReference type="SUPFAM" id="SSF51045">
    <property type="entry name" value="WW domain"/>
    <property type="match status" value="1"/>
</dbReference>
<dbReference type="Gene3D" id="3.10.50.40">
    <property type="match status" value="1"/>
</dbReference>
<keyword evidence="2 4" id="KW-0697">Rotamase</keyword>
<dbReference type="GO" id="GO:0060255">
    <property type="term" value="P:regulation of macromolecule metabolic process"/>
    <property type="evidence" value="ECO:0007669"/>
    <property type="project" value="UniProtKB-ARBA"/>
</dbReference>
<dbReference type="PANTHER" id="PTHR10657">
    <property type="entry name" value="PEPTIDYL-PROLYL CIS-TRANS ISOMERASE"/>
    <property type="match status" value="1"/>
</dbReference>
<feature type="domain" description="PpiC" evidence="7">
    <location>
        <begin position="54"/>
        <end position="165"/>
    </location>
</feature>
<accession>S4NP25</accession>
<dbReference type="GO" id="GO:0080090">
    <property type="term" value="P:regulation of primary metabolic process"/>
    <property type="evidence" value="ECO:0007669"/>
    <property type="project" value="UniProtKB-ARBA"/>
</dbReference>
<dbReference type="Pfam" id="PF00397">
    <property type="entry name" value="WW"/>
    <property type="match status" value="1"/>
</dbReference>
<evidence type="ECO:0000256" key="2">
    <source>
        <dbReference type="ARBA" id="ARBA00023110"/>
    </source>
</evidence>
<evidence type="ECO:0000256" key="1">
    <source>
        <dbReference type="ARBA" id="ARBA00000971"/>
    </source>
</evidence>
<name>S4NP25_9NEOP</name>
<dbReference type="PROSITE" id="PS01096">
    <property type="entry name" value="PPIC_PPIASE_1"/>
    <property type="match status" value="1"/>
</dbReference>
<dbReference type="PROSITE" id="PS01159">
    <property type="entry name" value="WW_DOMAIN_1"/>
    <property type="match status" value="1"/>
</dbReference>
<dbReference type="PROSITE" id="PS50020">
    <property type="entry name" value="WW_DOMAIN_2"/>
    <property type="match status" value="1"/>
</dbReference>
<dbReference type="SMART" id="SM00456">
    <property type="entry name" value="WW"/>
    <property type="match status" value="1"/>
</dbReference>
<dbReference type="EMBL" id="GAIX01012024">
    <property type="protein sequence ID" value="JAA80536.1"/>
    <property type="molecule type" value="Transcribed_RNA"/>
</dbReference>
<dbReference type="EC" id="5.2.1.8" evidence="5"/>
<evidence type="ECO:0000313" key="8">
    <source>
        <dbReference type="EMBL" id="JAA80536.1"/>
    </source>
</evidence>
<dbReference type="GO" id="GO:0003755">
    <property type="term" value="F:peptidyl-prolyl cis-trans isomerase activity"/>
    <property type="evidence" value="ECO:0007669"/>
    <property type="project" value="UniProtKB-UniRule"/>
</dbReference>
<dbReference type="GO" id="GO:0005634">
    <property type="term" value="C:nucleus"/>
    <property type="evidence" value="ECO:0007669"/>
    <property type="project" value="TreeGrafter"/>
</dbReference>
<evidence type="ECO:0000259" key="6">
    <source>
        <dbReference type="PROSITE" id="PS50020"/>
    </source>
</evidence>
<dbReference type="PROSITE" id="PS50198">
    <property type="entry name" value="PPIC_PPIASE_2"/>
    <property type="match status" value="1"/>
</dbReference>
<proteinExistence type="predicted"/>
<reference evidence="8" key="1">
    <citation type="journal article" date="2013" name="BMC Genomics">
        <title>Unscrambling butterfly oogenesis.</title>
        <authorList>
            <person name="Carter J.M."/>
            <person name="Baker S.C."/>
            <person name="Pink R."/>
            <person name="Carter D.R."/>
            <person name="Collins A."/>
            <person name="Tomlin J."/>
            <person name="Gibbs M."/>
            <person name="Breuker C.J."/>
        </authorList>
    </citation>
    <scope>NUCLEOTIDE SEQUENCE</scope>
    <source>
        <tissue evidence="8">Ovary</tissue>
    </source>
</reference>
<dbReference type="AlphaFoldDB" id="S4NP25"/>
<keyword evidence="3 4" id="KW-0413">Isomerase</keyword>
<dbReference type="PANTHER" id="PTHR10657:SF4">
    <property type="entry name" value="PEPTIDYL-PROLYL CIS-TRANS ISOMERASE-RELATED"/>
    <property type="match status" value="1"/>
</dbReference>
<sequence>MASSQEDALPEGWEVRKSRSTGMVYFLNKHTKKSQWDKPTGPAPLFEDYDSRSPASVQCSHLLIKHADSRRPSSWREANITRTKEEALEMLTEFRRQIVNKESTFEELARTYSDCSSAKRGGDLGRFKKGQMQKPFEAVSFTLEIGQLSLPVDTDSGVHIILRTA</sequence>
<dbReference type="FunFam" id="3.10.50.40:FF:000010">
    <property type="entry name" value="Peptidyl-prolyl cis-trans isomerase Pin1"/>
    <property type="match status" value="1"/>
</dbReference>
<dbReference type="Pfam" id="PF00639">
    <property type="entry name" value="Rotamase"/>
    <property type="match status" value="1"/>
</dbReference>
<dbReference type="InterPro" id="IPR001202">
    <property type="entry name" value="WW_dom"/>
</dbReference>